<dbReference type="KEGG" id="dwd:DSCW_43020"/>
<dbReference type="InterPro" id="IPR006224">
    <property type="entry name" value="PsdUridine_synth_RluA-like_CS"/>
</dbReference>
<evidence type="ECO:0000259" key="3">
    <source>
        <dbReference type="Pfam" id="PF00849"/>
    </source>
</evidence>
<keyword evidence="2" id="KW-0413">Isomerase</keyword>
<gene>
    <name evidence="4" type="ORF">DSCW_43020</name>
</gene>
<dbReference type="GO" id="GO:0140098">
    <property type="term" value="F:catalytic activity, acting on RNA"/>
    <property type="evidence" value="ECO:0007669"/>
    <property type="project" value="UniProtKB-ARBA"/>
</dbReference>
<dbReference type="InterPro" id="IPR020103">
    <property type="entry name" value="PsdUridine_synth_cat_dom_sf"/>
</dbReference>
<feature type="domain" description="Pseudouridine synthase RsuA/RluA-like" evidence="3">
    <location>
        <begin position="29"/>
        <end position="182"/>
    </location>
</feature>
<dbReference type="SUPFAM" id="SSF55120">
    <property type="entry name" value="Pseudouridine synthase"/>
    <property type="match status" value="1"/>
</dbReference>
<dbReference type="GO" id="GO:0001522">
    <property type="term" value="P:pseudouridine synthesis"/>
    <property type="evidence" value="ECO:0007669"/>
    <property type="project" value="InterPro"/>
</dbReference>
<dbReference type="Gene3D" id="3.30.2350.10">
    <property type="entry name" value="Pseudouridine synthase"/>
    <property type="match status" value="1"/>
</dbReference>
<dbReference type="CDD" id="cd02869">
    <property type="entry name" value="PseudoU_synth_RluA_like"/>
    <property type="match status" value="1"/>
</dbReference>
<protein>
    <submittedName>
        <fullName evidence="4">RNA pseudouridine synthase</fullName>
    </submittedName>
</protein>
<accession>A0A5K7Z872</accession>
<dbReference type="PANTHER" id="PTHR21600:SF83">
    <property type="entry name" value="PSEUDOURIDYLATE SYNTHASE RPUSD4, MITOCHONDRIAL"/>
    <property type="match status" value="1"/>
</dbReference>
<dbReference type="Pfam" id="PF00849">
    <property type="entry name" value="PseudoU_synth_2"/>
    <property type="match status" value="1"/>
</dbReference>
<dbReference type="InterPro" id="IPR050188">
    <property type="entry name" value="RluA_PseudoU_synthase"/>
</dbReference>
<dbReference type="PROSITE" id="PS01129">
    <property type="entry name" value="PSI_RLU"/>
    <property type="match status" value="1"/>
</dbReference>
<evidence type="ECO:0000313" key="4">
    <source>
        <dbReference type="EMBL" id="BBO76885.1"/>
    </source>
</evidence>
<dbReference type="Proteomes" id="UP000427769">
    <property type="component" value="Chromosome"/>
</dbReference>
<sequence>MDALDTTFDKTDRPFFFDKRWPVLYVDNHLLAVYKPSGLLVQGDRTGDVCLLDLAKQWIKERYDKPGNVFLAMVHRLDRPVAGVVLFARTSKAAGRLARQFRERIVDKRYLAVVQGIVAQESQRRIDHIERQDRTSRVVPAPTADSQEARLSYTRLATADERSLLEVTLETGRRHQIRIQLARMGHPILGDLRYGADEPLPEKQIALLARSLSVEHPTRKTQLDLICPIPHQWPWPEADLHEGERPPWDWRMMDWQAIDPS</sequence>
<dbReference type="GO" id="GO:0003723">
    <property type="term" value="F:RNA binding"/>
    <property type="evidence" value="ECO:0007669"/>
    <property type="project" value="InterPro"/>
</dbReference>
<dbReference type="GO" id="GO:0006396">
    <property type="term" value="P:RNA processing"/>
    <property type="evidence" value="ECO:0007669"/>
    <property type="project" value="UniProtKB-ARBA"/>
</dbReference>
<evidence type="ECO:0000256" key="1">
    <source>
        <dbReference type="ARBA" id="ARBA00010876"/>
    </source>
</evidence>
<dbReference type="EMBL" id="AP021875">
    <property type="protein sequence ID" value="BBO76885.1"/>
    <property type="molecule type" value="Genomic_DNA"/>
</dbReference>
<dbReference type="RefSeq" id="WP_155305687.1">
    <property type="nucleotide sequence ID" value="NZ_AP021875.1"/>
</dbReference>
<comment type="similarity">
    <text evidence="1">Belongs to the pseudouridine synthase RluA family.</text>
</comment>
<dbReference type="InterPro" id="IPR006145">
    <property type="entry name" value="PsdUridine_synth_RsuA/RluA"/>
</dbReference>
<reference evidence="4 5" key="1">
    <citation type="submission" date="2019-11" db="EMBL/GenBank/DDBJ databases">
        <title>Comparative genomics of hydrocarbon-degrading Desulfosarcina strains.</title>
        <authorList>
            <person name="Watanabe M."/>
            <person name="Kojima H."/>
            <person name="Fukui M."/>
        </authorList>
    </citation>
    <scope>NUCLEOTIDE SEQUENCE [LARGE SCALE GENOMIC DNA]</scope>
    <source>
        <strain evidence="4 5">PP31</strain>
    </source>
</reference>
<evidence type="ECO:0000256" key="2">
    <source>
        <dbReference type="ARBA" id="ARBA00023235"/>
    </source>
</evidence>
<organism evidence="4 5">
    <name type="scientific">Desulfosarcina widdelii</name>
    <dbReference type="NCBI Taxonomy" id="947919"/>
    <lineage>
        <taxon>Bacteria</taxon>
        <taxon>Pseudomonadati</taxon>
        <taxon>Thermodesulfobacteriota</taxon>
        <taxon>Desulfobacteria</taxon>
        <taxon>Desulfobacterales</taxon>
        <taxon>Desulfosarcinaceae</taxon>
        <taxon>Desulfosarcina</taxon>
    </lineage>
</organism>
<dbReference type="GO" id="GO:0009982">
    <property type="term" value="F:pseudouridine synthase activity"/>
    <property type="evidence" value="ECO:0007669"/>
    <property type="project" value="InterPro"/>
</dbReference>
<dbReference type="OrthoDB" id="128480at2"/>
<dbReference type="AlphaFoldDB" id="A0A5K7Z872"/>
<evidence type="ECO:0000313" key="5">
    <source>
        <dbReference type="Proteomes" id="UP000427769"/>
    </source>
</evidence>
<name>A0A5K7Z872_9BACT</name>
<keyword evidence="5" id="KW-1185">Reference proteome</keyword>
<dbReference type="PANTHER" id="PTHR21600">
    <property type="entry name" value="MITOCHONDRIAL RNA PSEUDOURIDINE SYNTHASE"/>
    <property type="match status" value="1"/>
</dbReference>
<proteinExistence type="inferred from homology"/>